<dbReference type="Gene3D" id="1.10.150.240">
    <property type="entry name" value="Putative phosphatase, domain 2"/>
    <property type="match status" value="1"/>
</dbReference>
<dbReference type="NCBIfam" id="TIGR01509">
    <property type="entry name" value="HAD-SF-IA-v3"/>
    <property type="match status" value="1"/>
</dbReference>
<dbReference type="InterPro" id="IPR006439">
    <property type="entry name" value="HAD-SF_hydro_IA"/>
</dbReference>
<sequence>MAPGYPQGNRHPHHEDTDMPFPHAIQAAIFDMDGLLIDSERPLRGAMMDAAVTVGRPLSEVFYGTLIGRPYPAVRQMLVDHFGGETVFERFTELYRSAIQAHFDAGIALMAGVVELLDHLDAAGIPMAVATSTQRERALHHLTQAGIAQRFRAIIGGDDVSQGKPHPEPYLKAAAALGIDPRHCIALEDSHNGIRAAHAAGMMAVMVPDLLAPTEEIEALCRVAADLHEVRRWVA</sequence>
<dbReference type="CDD" id="cd07505">
    <property type="entry name" value="HAD_BPGM-like"/>
    <property type="match status" value="1"/>
</dbReference>
<keyword evidence="5" id="KW-1185">Reference proteome</keyword>
<dbReference type="InterPro" id="IPR036412">
    <property type="entry name" value="HAD-like_sf"/>
</dbReference>
<accession>A0A560FIV7</accession>
<dbReference type="PANTHER" id="PTHR18901">
    <property type="entry name" value="2-DEOXYGLUCOSE-6-PHOSPHATE PHOSPHATASE 2"/>
    <property type="match status" value="1"/>
</dbReference>
<dbReference type="SFLD" id="SFLDG01129">
    <property type="entry name" value="C1.5:_HAD__Beta-PGM__Phosphata"/>
    <property type="match status" value="1"/>
</dbReference>
<dbReference type="GO" id="GO:0016787">
    <property type="term" value="F:hydrolase activity"/>
    <property type="evidence" value="ECO:0007669"/>
    <property type="project" value="UniProtKB-KW"/>
</dbReference>
<dbReference type="Gene3D" id="3.40.50.1000">
    <property type="entry name" value="HAD superfamily/HAD-like"/>
    <property type="match status" value="1"/>
</dbReference>
<dbReference type="GO" id="GO:0000287">
    <property type="term" value="F:magnesium ion binding"/>
    <property type="evidence" value="ECO:0007669"/>
    <property type="project" value="UniProtKB-ARBA"/>
</dbReference>
<name>A0A560FIV7_9PROT</name>
<proteinExistence type="inferred from homology"/>
<dbReference type="AlphaFoldDB" id="A0A560FIV7"/>
<dbReference type="SFLD" id="SFLDS00003">
    <property type="entry name" value="Haloacid_Dehalogenase"/>
    <property type="match status" value="1"/>
</dbReference>
<evidence type="ECO:0000313" key="5">
    <source>
        <dbReference type="Proteomes" id="UP000316545"/>
    </source>
</evidence>
<reference evidence="4 5" key="1">
    <citation type="submission" date="2019-06" db="EMBL/GenBank/DDBJ databases">
        <title>Genomic Encyclopedia of Type Strains, Phase IV (KMG-V): Genome sequencing to study the core and pangenomes of soil and plant-associated prokaryotes.</title>
        <authorList>
            <person name="Whitman W."/>
        </authorList>
    </citation>
    <scope>NUCLEOTIDE SEQUENCE [LARGE SCALE GENOMIC DNA]</scope>
    <source>
        <strain evidence="4 5">BR 11865</strain>
    </source>
</reference>
<evidence type="ECO:0000313" key="4">
    <source>
        <dbReference type="EMBL" id="TWB21543.1"/>
    </source>
</evidence>
<keyword evidence="3 4" id="KW-0378">Hydrolase</keyword>
<dbReference type="EMBL" id="VITO01000018">
    <property type="protein sequence ID" value="TWB21543.1"/>
    <property type="molecule type" value="Genomic_DNA"/>
</dbReference>
<keyword evidence="2" id="KW-0479">Metal-binding</keyword>
<dbReference type="InterPro" id="IPR041492">
    <property type="entry name" value="HAD_2"/>
</dbReference>
<dbReference type="Pfam" id="PF13419">
    <property type="entry name" value="HAD_2"/>
    <property type="match status" value="1"/>
</dbReference>
<protein>
    <submittedName>
        <fullName evidence="4">HAD superfamily hydrolase (TIGR01509 family)/HAD superfamily hydrolase (TIGR01549 family)</fullName>
    </submittedName>
</protein>
<dbReference type="PRINTS" id="PR00413">
    <property type="entry name" value="HADHALOGNASE"/>
</dbReference>
<dbReference type="InterPro" id="IPR023214">
    <property type="entry name" value="HAD_sf"/>
</dbReference>
<evidence type="ECO:0000256" key="2">
    <source>
        <dbReference type="ARBA" id="ARBA00022723"/>
    </source>
</evidence>
<gene>
    <name evidence="4" type="ORF">FBZ88_11858</name>
</gene>
<dbReference type="InterPro" id="IPR023198">
    <property type="entry name" value="PGP-like_dom2"/>
</dbReference>
<comment type="caution">
    <text evidence="4">The sequence shown here is derived from an EMBL/GenBank/DDBJ whole genome shotgun (WGS) entry which is preliminary data.</text>
</comment>
<comment type="similarity">
    <text evidence="1">Belongs to the HAD-like hydrolase superfamily. CbbY/CbbZ/Gph/YieH family.</text>
</comment>
<evidence type="ECO:0000256" key="3">
    <source>
        <dbReference type="ARBA" id="ARBA00022801"/>
    </source>
</evidence>
<dbReference type="SFLD" id="SFLDG01135">
    <property type="entry name" value="C1.5.6:_HAD__Beta-PGM__Phospha"/>
    <property type="match status" value="1"/>
</dbReference>
<evidence type="ECO:0000256" key="1">
    <source>
        <dbReference type="ARBA" id="ARBA00006171"/>
    </source>
</evidence>
<dbReference type="Proteomes" id="UP000316545">
    <property type="component" value="Unassembled WGS sequence"/>
</dbReference>
<organism evidence="4 5">
    <name type="scientific">Nitrospirillum amazonense</name>
    <dbReference type="NCBI Taxonomy" id="28077"/>
    <lineage>
        <taxon>Bacteria</taxon>
        <taxon>Pseudomonadati</taxon>
        <taxon>Pseudomonadota</taxon>
        <taxon>Alphaproteobacteria</taxon>
        <taxon>Rhodospirillales</taxon>
        <taxon>Azospirillaceae</taxon>
        <taxon>Nitrospirillum</taxon>
    </lineage>
</organism>
<dbReference type="FunFam" id="3.40.50.1000:FF:000036">
    <property type="entry name" value="HAD family hydrolase"/>
    <property type="match status" value="1"/>
</dbReference>
<dbReference type="SUPFAM" id="SSF56784">
    <property type="entry name" value="HAD-like"/>
    <property type="match status" value="1"/>
</dbReference>
<dbReference type="PANTHER" id="PTHR18901:SF38">
    <property type="entry name" value="PSEUDOURIDINE-5'-PHOSPHATASE"/>
    <property type="match status" value="1"/>
</dbReference>